<evidence type="ECO:0000313" key="2">
    <source>
        <dbReference type="EMBL" id="BCB90259.1"/>
    </source>
</evidence>
<dbReference type="EMBL" id="AP022871">
    <property type="protein sequence ID" value="BCB90259.1"/>
    <property type="molecule type" value="Genomic_DNA"/>
</dbReference>
<feature type="region of interest" description="Disordered" evidence="1">
    <location>
        <begin position="72"/>
        <end position="162"/>
    </location>
</feature>
<dbReference type="KEGG" id="psuu:Psuf_075720"/>
<evidence type="ECO:0000313" key="3">
    <source>
        <dbReference type="Proteomes" id="UP000503011"/>
    </source>
</evidence>
<feature type="compositionally biased region" description="Polar residues" evidence="1">
    <location>
        <begin position="122"/>
        <end position="137"/>
    </location>
</feature>
<accession>A0A6F8YW03</accession>
<sequence>MTTARSDSARVTPSRLTRTWREDGSASTRWYGSRTWATAGMSSSYHWSIARQYSAMWPLMRLASNGGAGYAIAARSTSRSPTRRSHSWLSPSAADGTPAGPATSRSVRTSAVGKKQRGSRPGSWTSWPCVESTTVSPARTPRIRRGYGSISTIPGAKTPAGE</sequence>
<organism evidence="2 3">
    <name type="scientific">Phytohabitans suffuscus</name>
    <dbReference type="NCBI Taxonomy" id="624315"/>
    <lineage>
        <taxon>Bacteria</taxon>
        <taxon>Bacillati</taxon>
        <taxon>Actinomycetota</taxon>
        <taxon>Actinomycetes</taxon>
        <taxon>Micromonosporales</taxon>
        <taxon>Micromonosporaceae</taxon>
    </lineage>
</organism>
<reference evidence="2 3" key="2">
    <citation type="submission" date="2020-03" db="EMBL/GenBank/DDBJ databases">
        <authorList>
            <person name="Ichikawa N."/>
            <person name="Kimura A."/>
            <person name="Kitahashi Y."/>
            <person name="Uohara A."/>
        </authorList>
    </citation>
    <scope>NUCLEOTIDE SEQUENCE [LARGE SCALE GENOMIC DNA]</scope>
    <source>
        <strain evidence="2 3">NBRC 105367</strain>
    </source>
</reference>
<evidence type="ECO:0000256" key="1">
    <source>
        <dbReference type="SAM" id="MobiDB-lite"/>
    </source>
</evidence>
<protein>
    <submittedName>
        <fullName evidence="2">Uncharacterized protein</fullName>
    </submittedName>
</protein>
<gene>
    <name evidence="2" type="ORF">Psuf_075720</name>
</gene>
<keyword evidence="3" id="KW-1185">Reference proteome</keyword>
<proteinExistence type="predicted"/>
<dbReference type="AlphaFoldDB" id="A0A6F8YW03"/>
<dbReference type="Proteomes" id="UP000503011">
    <property type="component" value="Chromosome"/>
</dbReference>
<feature type="compositionally biased region" description="Polar residues" evidence="1">
    <location>
        <begin position="1"/>
        <end position="17"/>
    </location>
</feature>
<reference evidence="2 3" key="1">
    <citation type="submission" date="2020-03" db="EMBL/GenBank/DDBJ databases">
        <title>Whole genome shotgun sequence of Phytohabitans suffuscus NBRC 105367.</title>
        <authorList>
            <person name="Komaki H."/>
            <person name="Tamura T."/>
        </authorList>
    </citation>
    <scope>NUCLEOTIDE SEQUENCE [LARGE SCALE GENOMIC DNA]</scope>
    <source>
        <strain evidence="2 3">NBRC 105367</strain>
    </source>
</reference>
<feature type="region of interest" description="Disordered" evidence="1">
    <location>
        <begin position="1"/>
        <end position="23"/>
    </location>
</feature>
<name>A0A6F8YW03_9ACTN</name>